<feature type="domain" description="DUF11" evidence="4">
    <location>
        <begin position="1265"/>
        <end position="1385"/>
    </location>
</feature>
<feature type="domain" description="DUF11" evidence="4">
    <location>
        <begin position="2787"/>
        <end position="2907"/>
    </location>
</feature>
<feature type="domain" description="DUF11" evidence="4">
    <location>
        <begin position="2529"/>
        <end position="2648"/>
    </location>
</feature>
<feature type="domain" description="DUF11" evidence="4">
    <location>
        <begin position="2142"/>
        <end position="2261"/>
    </location>
</feature>
<dbReference type="InterPro" id="IPR001434">
    <property type="entry name" value="OmcB-like_DUF11"/>
</dbReference>
<feature type="domain" description="DUF11" evidence="4">
    <location>
        <begin position="1518"/>
        <end position="1631"/>
    </location>
</feature>
<feature type="domain" description="DUF11" evidence="4">
    <location>
        <begin position="4293"/>
        <end position="4403"/>
    </location>
</feature>
<evidence type="ECO:0000256" key="3">
    <source>
        <dbReference type="SAM" id="SignalP"/>
    </source>
</evidence>
<dbReference type="InterPro" id="IPR013783">
    <property type="entry name" value="Ig-like_fold"/>
</dbReference>
<evidence type="ECO:0000256" key="1">
    <source>
        <dbReference type="SAM" id="MobiDB-lite"/>
    </source>
</evidence>
<keyword evidence="3" id="KW-0732">Signal</keyword>
<feature type="domain" description="DUF11" evidence="4">
    <location>
        <begin position="3436"/>
        <end position="3550"/>
    </location>
</feature>
<feature type="compositionally biased region" description="Polar residues" evidence="1">
    <location>
        <begin position="984"/>
        <end position="1001"/>
    </location>
</feature>
<dbReference type="InterPro" id="IPR008966">
    <property type="entry name" value="Adhesion_dom_sf"/>
</dbReference>
<feature type="compositionally biased region" description="Polar residues" evidence="1">
    <location>
        <begin position="3902"/>
        <end position="3911"/>
    </location>
</feature>
<feature type="domain" description="DUF11" evidence="4">
    <location>
        <begin position="4414"/>
        <end position="4524"/>
    </location>
</feature>
<dbReference type="EMBL" id="JACGXL010000008">
    <property type="protein sequence ID" value="MBA8889848.1"/>
    <property type="molecule type" value="Genomic_DNA"/>
</dbReference>
<evidence type="ECO:0000259" key="4">
    <source>
        <dbReference type="Pfam" id="PF01345"/>
    </source>
</evidence>
<sequence length="4564" mass="432654">MGGLAALLVGITSSANAAYVQRYSTTTRGAITFVGNSLGLSRAAGNGGLTAPGTADSIGALSTTNTALQVGTYPAGTTADWHLDGSSAILTIPAGSTIIHAELIWGGSEVGGADDVTASIDTPVTFAMPGGTTTTVGPNAAASQVGGGRYIRAADVTDLVVAAGTGTYTVSGVPATRGNTDTDNAAGWTLAVVYSNSTLAVRNMTIFVGAEIGGAGAASVSGFCTPSSGALNGRVLVTAIEGDASRTGDTFLFGTSATLTNANRLSGTNNPIGNFFASQINGDTGALVTTGTFGTRNHNAAAGTNISGGRQGWDITNVDGSAQLVNNQTIAYAQGTTTGDQYTVAGLGLQIDVFAPSFPVTVKQVDRTSTYVGDTITYTVTLNNNGGSTANNIVFNDPVPANTSFVAGSFKIDGVTQAGVLSPVGVAMGSIANGAQKVVTFQVHVDSLPASHEITNSANWTYNYTACSSTLPGSVTTNEVSTPIPVADLSITKTDGSATATLGGPISYTIVASNAGTATATGAIVSDTIPAAILGATWTAAYAGGASGPASGSGNINASVNLPTGGTATFTVTGTVDPAATGTLANTAAIAAPVGITDPNTGNNSATDTDTLSAQANLGITKTDGATNATPGAPITYTIVASNAGPSTATGATVADTIPGNITGATWTVAYAGGASGPASGSGNINASVNLPSGGTATFTVTGTISASATGTLSNTATVTVPAGVTDPTPGNNSATDSDTLNPSANLSVSKTDGSTTYTPGASITYTIVAGNAGPSIANGATVSDTIPASITGATWTVAYAGGASGPASGSGNINASVNLPVGGTATFTVTGTVGAGTTGSLSNTATIAVPAGTTDPTPGNNSATDLDTANPQANLGITKTDGATSATPGSPISYTIVASNAGPSTATGATVTDTIPASITGAAWTAVYAGGASGPASGSGNINASVNLPVGGTATFTVTGTISATATGTLANTATIAAPAGTTDPTPGNNSATDSDTLNPSADLAITKTDGAANATPGNTISYTIVASNAGPSTATGATVSDTIPANITGATWTAAYAGGASGPASGSGNIAASVTLPSGGTATFTVTGTISPTATGSLANTATIAAPAGVTDPTPGNNSATDTDTLNPSANLAITKTDGATSATPGNAITYTIVASNAGPSTATGATVTDTIPASITGATWTVAYAGGASGPASGSGNISASVTLPSGGTATFTVTGTISASATGTLANTATIAAPAGVTDPTPANNSATDSDTLNASADIRTVKTGPAAVGYGGALNYSVVVTNLGPSDANGTTFSDVVPASITGVSANCNTPTGGAACGAVNLAGNTVTSTITTLPSGASVTFTIAGTAPTSGASVTNSATANPPAGTTDPSTGNNTGSATTNLLQPQLTVTKAATPTPFIVGQPASYTITVSNGGAGPTAGNITIADTLPAGITLASASGTNWSCSGTGTLSCTYTGTIAAGGSATLTLDVNVGAGAANGNNSATASGGGDPTCPAQSRCTGTTTVPVNPSADIAIGKSVDNPTPNVGDAVTFTVTATNNGPNAATGVAVNDALPSGLAFVSATPSQGTYDNNTGVWAIGAIGNGASVTLDIVATVLTPGAITNTATKSAGDQFDPNAGNNAGSASLNAQPSADLQVSKTVNTATPNLGTNVTYTITVVNAGPNDATNVSVDDLLPAGLVFVSATPSQGVYDDGVGLWTIGSVAAGDTVTLQIVATVTLPGDITNTATVDADEHDPNTTNNTGGVTLNGQSADIQVLKGVDNANPVRGDTVTFTITATNNGPSAATGVVISDLLPAGLSFVSATPSVGTYDNLTGTWTIGGLAASGAGATATLTVVADVDTDSGFTNTASLTAIDQTDPNPANNSASVVVTPIASADLSITKTDGSASATPGAPVTYTIVASNAGPSPANGATIIDTLPAQISGASWTCVGAGGASCAFASGVGDINTLADIPAGGSVTFTVTGTIAANASGTLANTATVAPPAGTSDPDNGNNSATDSDTLNASANLAISKTDGSGTATPGSPITYTIVASNAGPSDANGVTVTDAIPASITGASWTCVATGAAACTSPSGSGSINTTVDLPAGDSVTFTVIGTIAPTATGTLANTATIVPPVGTTDPDPNDDTSTDSDSLTPQADLAISKTDGATSATPGSPISYTIVASNAGPSTATNATVTDAVPAAILGATWTCVGAGGATCPASGSGNINASVTIPSGASVTFTVTGTVSAAATGTLANTASVAAPAGTTDPNGSNNSATDSDTLAASANLAISKTDGAASATPGSPITYTIVATNAGPSNAVGATVADTIPASIAGATWACVGAGGATCPASGSGNINATVNVPVGGSVTFTVSGTVSASATGTLANTATIAPPAGTTDPTPGDNSATDSDTLTPSANLAISKTDGSASATPGSPISYTIVASNAGPSTATAAVVADTIPATITGATWTAAYAGGASGPASGSGNINATVNIPVGGTATFTVSGTVSASAAGSLSNTATVAPPAGTTDPTPGDNSATDTDTLTPQGDLSISKTDGSANATPGASITYTIVAGNSGPSNVTGAIVADAIPASITGATWTCIGAGGGTCPAGGSGNINATVNLPVGGTATFTVSGTVSASATGTLANTATIAPPAGTIDPTPGNDSATDSDTLTPSANLAISKTDGSASATPGSPISYTIVASNAGPSTATAAVVADTIPATITGATWTAAYAGGASGPASGSGNINATVNIPVGGTATFTVSGTVSASATGSLSNTATVTPPAGTTDPTPGDNSATDTDTLNPNADLAISKTDGAASATPGSPISYTIVASNAGPSNATGATVADTVPATITGATWTAVYAGGASGPASGSGNIAATVNIPVGGTATFTLAGTVSASATGSLANTATIAAPAGTTDPTPGNNSATDTDTLNPQADLMVSKTDGSATATPGNTVTYTIVASNAGPSNATGATVADTIPATITGATWTCAGTGGATCPATGSGNINATVNIPVGGNATFTVTGTLSATATGTLSNTATVAVPAGTTDPTPGNNSATDTDTLSPNADLAISKTDGSASATPGSPITYTIVASNAGPSAVTGATVADTIPATITGATWTCVGAGGGTCPASGSGPIAATVNLPVGGTATFTLSGTVSASATGTLTNTATISAPAGTTDPTPGNNSATDSDTLSGSADIEAHKTGPASVTAGAAIAYSVVVTNHGPSDANGTTFSDAVPAGITGVTASCGTPTGGAVCGTVNVAGNSVTSTVTTLPSGASVTFTIGGTAPADPGSLGNTASAQPPAGITDPVPVNNSSSVSTTVDASADVAIAKTGPSTVASGAPISYTLVVSNAGPSAADGTTYSDAVPAAITGVTASCGSPSGGATCAAPTIAGNTVSGSVPTLPAGGSVTITISGTASFGAQSFTNTATVTGPVGVPDPNGANNSSSVTTSIGAAADIALTKTVDNTAPNVGQTVTFTITASNSGPNDASGVAVTDSLPFGLGFVSATPSVGTYVPATGLWTIGALANGDSATLLIVASIDVPGALTNTVAVSASDQPDPNTSNNSAGASVNAGASADIAVAKTVDDATPNVGATITYTITANNGGPNDATGVEVTDNLPAGTTFVSATPSQGTYAGGVWSVGALANGASATLAISATVDAAGSIVNTATITHEDQFDPVGANNQAGTTINGQQADLGVTKTVDDAAPDVGDSVTFTVTVHNNGPSDATGVALSDALPAGLVFVSATPSQGTYDNLAGVWTVGTLTAAGSSSGATLTIVADVAAAGAMTNTASVSASDQPDPNGANNSASASLNGNPLADLVVAKTGPATVTPGDDIAYTIVVTNDGPSDATNVVVADPTPAGLVFVANAGACTTTYPCTLASLASGASATITTTYTVPADYAGANPIVNTASATATEPDPNPANNQSSASTGVGPGNADLSIVKTGPSAVASGGTVAYTLLITNNGPSPANGASYSDVVPAGITAIVAACGGEAGGAACGTQPVVSGNTVSGTIGNLPSGGSVLVTIDGVAPTGPVALSNTATIDPPAGVNDPNPADNSSTVVTNVSPASADLAIVKSGPANAVAGGSVTYTLSVTNNGPDVATATQITDPTPAGLTFVSASIPCAGGFPCVLGDLAPGASTIVSVTYTVGAGVTGSVTNTATVGSATPDPDSANNTSSATTPVVPVATSADLILAKTGPATATPGENVTYALQVQNAGPDTAVNVVLADPTPANLTFVSASAPCASGFPCNLGSIASGAGTIVTVTYAVSPTATGAVTNSASVSSTTPDPDLGNNASSVTTPLVVAVTSANLAITKNGPATAMPGDTIAYTVVVGNAGPDAAANVVVQDATPPGLVFVGNSGACTTPYPCALGTLANGASATITSTYLVPTSYAGANPIVNLAGVVSATPDPDGTDNVATASTQVVTPALSADLRIAKSGPARAAAGTVVTYTLVVSNEGPDAVADAVLTDPTPAGLAFVSASAPCSGGFPCTLPALASGASTTLTVTYLVQPAFTGNITNVASVASSTVPDPTPNNNASTATTVVAGAPVAANQVPVDSRWMLLLMSALLLVVGSAAARRRR</sequence>
<feature type="region of interest" description="Disordered" evidence="1">
    <location>
        <begin position="2371"/>
        <end position="2396"/>
    </location>
</feature>
<feature type="compositionally biased region" description="Low complexity" evidence="1">
    <location>
        <begin position="2371"/>
        <end position="2387"/>
    </location>
</feature>
<feature type="compositionally biased region" description="Polar residues" evidence="1">
    <location>
        <begin position="3154"/>
        <end position="3171"/>
    </location>
</feature>
<feature type="compositionally biased region" description="Polar residues" evidence="1">
    <location>
        <begin position="729"/>
        <end position="756"/>
    </location>
</feature>
<reference evidence="5 6" key="1">
    <citation type="submission" date="2020-07" db="EMBL/GenBank/DDBJ databases">
        <title>Genomic Encyclopedia of Type Strains, Phase IV (KMG-V): Genome sequencing to study the core and pangenomes of soil and plant-associated prokaryotes.</title>
        <authorList>
            <person name="Whitman W."/>
        </authorList>
    </citation>
    <scope>NUCLEOTIDE SEQUENCE [LARGE SCALE GENOMIC DNA]</scope>
    <source>
        <strain evidence="5 6">RH2WT43</strain>
    </source>
</reference>
<gene>
    <name evidence="5" type="ORF">FHW12_004095</name>
</gene>
<dbReference type="PANTHER" id="PTHR34819">
    <property type="entry name" value="LARGE CYSTEINE-RICH PERIPLASMIC PROTEIN OMCB"/>
    <property type="match status" value="1"/>
</dbReference>
<feature type="region of interest" description="Disordered" evidence="1">
    <location>
        <begin position="2631"/>
        <end position="2653"/>
    </location>
</feature>
<keyword evidence="2" id="KW-1133">Transmembrane helix</keyword>
<dbReference type="Gene3D" id="2.60.40.740">
    <property type="match status" value="1"/>
</dbReference>
<feature type="domain" description="DUF11" evidence="4">
    <location>
        <begin position="362"/>
        <end position="462"/>
    </location>
</feature>
<feature type="domain" description="DUF11" evidence="4">
    <location>
        <begin position="876"/>
        <end position="994"/>
    </location>
</feature>
<feature type="domain" description="DUF11" evidence="4">
    <location>
        <begin position="3045"/>
        <end position="3164"/>
    </location>
</feature>
<feature type="domain" description="DUF11" evidence="4">
    <location>
        <begin position="1393"/>
        <end position="1493"/>
    </location>
</feature>
<feature type="domain" description="DUF11" evidence="4">
    <location>
        <begin position="3557"/>
        <end position="3669"/>
    </location>
</feature>
<feature type="compositionally biased region" description="Low complexity" evidence="1">
    <location>
        <begin position="1742"/>
        <end position="1751"/>
    </location>
</feature>
<feature type="domain" description="DUF11" evidence="4">
    <location>
        <begin position="2659"/>
        <end position="2778"/>
    </location>
</feature>
<feature type="region of interest" description="Disordered" evidence="1">
    <location>
        <begin position="725"/>
        <end position="756"/>
    </location>
</feature>
<feature type="domain" description="DUF11" evidence="4">
    <location>
        <begin position="1134"/>
        <end position="1252"/>
    </location>
</feature>
<feature type="region of interest" description="Disordered" evidence="1">
    <location>
        <begin position="979"/>
        <end position="1003"/>
    </location>
</feature>
<feature type="compositionally biased region" description="Polar residues" evidence="1">
    <location>
        <begin position="2643"/>
        <end position="2653"/>
    </location>
</feature>
<feature type="domain" description="DUF11" evidence="4">
    <location>
        <begin position="1639"/>
        <end position="1751"/>
    </location>
</feature>
<keyword evidence="6" id="KW-1185">Reference proteome</keyword>
<dbReference type="Gene3D" id="2.60.40.10">
    <property type="entry name" value="Immunoglobulins"/>
    <property type="match status" value="17"/>
</dbReference>
<feature type="region of interest" description="Disordered" evidence="1">
    <location>
        <begin position="3021"/>
        <end position="3040"/>
    </location>
</feature>
<evidence type="ECO:0000313" key="6">
    <source>
        <dbReference type="Proteomes" id="UP000550401"/>
    </source>
</evidence>
<feature type="transmembrane region" description="Helical" evidence="2">
    <location>
        <begin position="4543"/>
        <end position="4560"/>
    </location>
</feature>
<feature type="domain" description="DUF11" evidence="4">
    <location>
        <begin position="4172"/>
        <end position="4281"/>
    </location>
</feature>
<feature type="compositionally biased region" description="Polar residues" evidence="1">
    <location>
        <begin position="1993"/>
        <end position="2005"/>
    </location>
</feature>
<feature type="domain" description="DUF11" evidence="4">
    <location>
        <begin position="3799"/>
        <end position="3910"/>
    </location>
</feature>
<feature type="region of interest" description="Disordered" evidence="1">
    <location>
        <begin position="1984"/>
        <end position="2005"/>
    </location>
</feature>
<dbReference type="SUPFAM" id="SSF49401">
    <property type="entry name" value="Bacterial adhesins"/>
    <property type="match status" value="1"/>
</dbReference>
<feature type="region of interest" description="Disordered" evidence="1">
    <location>
        <begin position="2115"/>
        <end position="2138"/>
    </location>
</feature>
<feature type="compositionally biased region" description="Low complexity" evidence="1">
    <location>
        <begin position="1376"/>
        <end position="1386"/>
    </location>
</feature>
<feature type="domain" description="DUF11" evidence="4">
    <location>
        <begin position="488"/>
        <end position="608"/>
    </location>
</feature>
<feature type="region of interest" description="Disordered" evidence="1">
    <location>
        <begin position="3892"/>
        <end position="3918"/>
    </location>
</feature>
<dbReference type="NCBIfam" id="TIGR01451">
    <property type="entry name" value="B_ant_repeat"/>
    <property type="match status" value="33"/>
</dbReference>
<feature type="domain" description="DUF11" evidence="4">
    <location>
        <begin position="2013"/>
        <end position="2132"/>
    </location>
</feature>
<feature type="domain" description="DUF11" evidence="4">
    <location>
        <begin position="3305"/>
        <end position="3428"/>
    </location>
</feature>
<dbReference type="Pfam" id="PF01345">
    <property type="entry name" value="DUF11"/>
    <property type="match status" value="33"/>
</dbReference>
<feature type="compositionally biased region" description="Polar residues" evidence="1">
    <location>
        <begin position="2774"/>
        <end position="2784"/>
    </location>
</feature>
<feature type="domain" description="DUF11" evidence="4">
    <location>
        <begin position="2916"/>
        <end position="3036"/>
    </location>
</feature>
<dbReference type="InterPro" id="IPR051172">
    <property type="entry name" value="Chlamydia_OmcB"/>
</dbReference>
<dbReference type="InterPro" id="IPR047589">
    <property type="entry name" value="DUF11_rpt"/>
</dbReference>
<dbReference type="Gene3D" id="2.60.40.1170">
    <property type="entry name" value="Mu homology domain, subdomain B"/>
    <property type="match status" value="3"/>
</dbReference>
<feature type="domain" description="DUF11" evidence="4">
    <location>
        <begin position="3919"/>
        <end position="4042"/>
    </location>
</feature>
<feature type="signal peptide" evidence="3">
    <location>
        <begin position="1"/>
        <end position="17"/>
    </location>
</feature>
<evidence type="ECO:0000313" key="5">
    <source>
        <dbReference type="EMBL" id="MBA8889848.1"/>
    </source>
</evidence>
<feature type="domain" description="DUF11" evidence="4">
    <location>
        <begin position="2272"/>
        <end position="2390"/>
    </location>
</feature>
<feature type="domain" description="DUF11" evidence="4">
    <location>
        <begin position="2401"/>
        <end position="2520"/>
    </location>
</feature>
<evidence type="ECO:0000256" key="2">
    <source>
        <dbReference type="SAM" id="Phobius"/>
    </source>
</evidence>
<protein>
    <submittedName>
        <fullName evidence="5">Putative repeat protein (TIGR01451 family)</fullName>
    </submittedName>
</protein>
<feature type="domain" description="DUF11" evidence="4">
    <location>
        <begin position="618"/>
        <end position="736"/>
    </location>
</feature>
<feature type="domain" description="DUF11" evidence="4">
    <location>
        <begin position="1004"/>
        <end position="1124"/>
    </location>
</feature>
<proteinExistence type="predicted"/>
<accession>A0A839F8H4</accession>
<dbReference type="RefSeq" id="WP_182532877.1">
    <property type="nucleotide sequence ID" value="NZ_JACGXL010000008.1"/>
</dbReference>
<feature type="region of interest" description="Disordered" evidence="1">
    <location>
        <begin position="4143"/>
        <end position="4162"/>
    </location>
</feature>
<feature type="compositionally biased region" description="Polar residues" evidence="1">
    <location>
        <begin position="1356"/>
        <end position="1366"/>
    </location>
</feature>
<feature type="compositionally biased region" description="Polar residues" evidence="1">
    <location>
        <begin position="4153"/>
        <end position="4162"/>
    </location>
</feature>
<feature type="domain" description="DUF11" evidence="4">
    <location>
        <begin position="1758"/>
        <end position="1875"/>
    </location>
</feature>
<feature type="compositionally biased region" description="Polar residues" evidence="1">
    <location>
        <begin position="3025"/>
        <end position="3040"/>
    </location>
</feature>
<name>A0A839F8H4_9GAMM</name>
<feature type="domain" description="DUF11" evidence="4">
    <location>
        <begin position="3675"/>
        <end position="3791"/>
    </location>
</feature>
<feature type="chain" id="PRO_5032833409" evidence="3">
    <location>
        <begin position="18"/>
        <end position="4564"/>
    </location>
</feature>
<feature type="domain" description="DUF11" evidence="4">
    <location>
        <begin position="4052"/>
        <end position="4161"/>
    </location>
</feature>
<feature type="region of interest" description="Disordered" evidence="1">
    <location>
        <begin position="2749"/>
        <end position="2784"/>
    </location>
</feature>
<dbReference type="PANTHER" id="PTHR34819:SF3">
    <property type="entry name" value="CELL SURFACE PROTEIN"/>
    <property type="match status" value="1"/>
</dbReference>
<feature type="domain" description="DUF11" evidence="4">
    <location>
        <begin position="1882"/>
        <end position="2002"/>
    </location>
</feature>
<feature type="compositionally biased region" description="Low complexity" evidence="1">
    <location>
        <begin position="2757"/>
        <end position="2773"/>
    </location>
</feature>
<keyword evidence="2" id="KW-0472">Membrane</keyword>
<feature type="domain" description="DUF11" evidence="4">
    <location>
        <begin position="3174"/>
        <end position="3297"/>
    </location>
</feature>
<keyword evidence="2" id="KW-0812">Transmembrane</keyword>
<feature type="region of interest" description="Disordered" evidence="1">
    <location>
        <begin position="2494"/>
        <end position="2539"/>
    </location>
</feature>
<feature type="region of interest" description="Disordered" evidence="1">
    <location>
        <begin position="1356"/>
        <end position="1386"/>
    </location>
</feature>
<feature type="region of interest" description="Disordered" evidence="1">
    <location>
        <begin position="3146"/>
        <end position="3175"/>
    </location>
</feature>
<comment type="caution">
    <text evidence="5">The sequence shown here is derived from an EMBL/GenBank/DDBJ whole genome shotgun (WGS) entry which is preliminary data.</text>
</comment>
<feature type="compositionally biased region" description="Polar residues" evidence="1">
    <location>
        <begin position="2896"/>
        <end position="2909"/>
    </location>
</feature>
<feature type="region of interest" description="Disordered" evidence="1">
    <location>
        <begin position="1732"/>
        <end position="1751"/>
    </location>
</feature>
<feature type="region of interest" description="Disordered" evidence="1">
    <location>
        <begin position="2890"/>
        <end position="2909"/>
    </location>
</feature>
<feature type="compositionally biased region" description="Polar residues" evidence="1">
    <location>
        <begin position="2516"/>
        <end position="2539"/>
    </location>
</feature>
<feature type="domain" description="DUF11" evidence="4">
    <location>
        <begin position="747"/>
        <end position="865"/>
    </location>
</feature>
<feature type="compositionally biased region" description="Low complexity" evidence="1">
    <location>
        <begin position="2494"/>
        <end position="2515"/>
    </location>
</feature>
<dbReference type="Proteomes" id="UP000550401">
    <property type="component" value="Unassembled WGS sequence"/>
</dbReference>
<organism evidence="5 6">
    <name type="scientific">Dokdonella fugitiva</name>
    <dbReference type="NCBI Taxonomy" id="328517"/>
    <lineage>
        <taxon>Bacteria</taxon>
        <taxon>Pseudomonadati</taxon>
        <taxon>Pseudomonadota</taxon>
        <taxon>Gammaproteobacteria</taxon>
        <taxon>Lysobacterales</taxon>
        <taxon>Rhodanobacteraceae</taxon>
        <taxon>Dokdonella</taxon>
    </lineage>
</organism>